<reference evidence="2" key="1">
    <citation type="submission" date="2023-06" db="EMBL/GenBank/DDBJ databases">
        <authorList>
            <person name="Kurt Z."/>
        </authorList>
    </citation>
    <scope>NUCLEOTIDE SEQUENCE</scope>
</reference>
<dbReference type="Gene3D" id="3.80.10.10">
    <property type="entry name" value="Ribonuclease Inhibitor"/>
    <property type="match status" value="1"/>
</dbReference>
<feature type="region of interest" description="Disordered" evidence="1">
    <location>
        <begin position="602"/>
        <end position="641"/>
    </location>
</feature>
<gene>
    <name evidence="2" type="ORF">HINF_LOCUS34582</name>
    <name evidence="3" type="ORF">HINF_LOCUS66769</name>
</gene>
<evidence type="ECO:0000313" key="2">
    <source>
        <dbReference type="EMBL" id="CAI9946937.1"/>
    </source>
</evidence>
<evidence type="ECO:0000256" key="1">
    <source>
        <dbReference type="SAM" id="MobiDB-lite"/>
    </source>
</evidence>
<evidence type="ECO:0000313" key="4">
    <source>
        <dbReference type="Proteomes" id="UP001642409"/>
    </source>
</evidence>
<organism evidence="2">
    <name type="scientific">Hexamita inflata</name>
    <dbReference type="NCBI Taxonomy" id="28002"/>
    <lineage>
        <taxon>Eukaryota</taxon>
        <taxon>Metamonada</taxon>
        <taxon>Diplomonadida</taxon>
        <taxon>Hexamitidae</taxon>
        <taxon>Hexamitinae</taxon>
        <taxon>Hexamita</taxon>
    </lineage>
</organism>
<dbReference type="Proteomes" id="UP001642409">
    <property type="component" value="Unassembled WGS sequence"/>
</dbReference>
<proteinExistence type="predicted"/>
<evidence type="ECO:0000313" key="3">
    <source>
        <dbReference type="EMBL" id="CAL6093147.1"/>
    </source>
</evidence>
<dbReference type="PROSITE" id="PS51450">
    <property type="entry name" value="LRR"/>
    <property type="match status" value="1"/>
</dbReference>
<feature type="compositionally biased region" description="Basic and acidic residues" evidence="1">
    <location>
        <begin position="631"/>
        <end position="641"/>
    </location>
</feature>
<dbReference type="EMBL" id="CATOUU010000770">
    <property type="protein sequence ID" value="CAI9946937.1"/>
    <property type="molecule type" value="Genomic_DNA"/>
</dbReference>
<comment type="caution">
    <text evidence="2">The sequence shown here is derived from an EMBL/GenBank/DDBJ whole genome shotgun (WGS) entry which is preliminary data.</text>
</comment>
<reference evidence="3 4" key="2">
    <citation type="submission" date="2024-07" db="EMBL/GenBank/DDBJ databases">
        <authorList>
            <person name="Akdeniz Z."/>
        </authorList>
    </citation>
    <scope>NUCLEOTIDE SEQUENCE [LARGE SCALE GENOMIC DNA]</scope>
</reference>
<keyword evidence="4" id="KW-1185">Reference proteome</keyword>
<accession>A0AA86Q6F1</accession>
<dbReference type="AlphaFoldDB" id="A0AA86Q6F1"/>
<sequence length="1029" mass="118789">MKAQLDGKVTVNGVNPSQFEGNFISHINIQFLQSVSSTDLEILTTIIQNARLSLYLNELEPQCIIRIARYIKTEIVFIQSSSLSEELFTFLLQKTNCDSYQLSNCIISNNFATQLKQVKQLSLYNSKINEAQLEELASSIKNLELVQSISRPSRINSIKLNQLQISLARLSFTIFCFENLQSLSLKNCKLYDQSLKSVKFYGQSLDLEGNFITSLGLKRINFKNLQTLNLSKNKIDLSGYQKIASSSDLCVTDLSENLIEADDLEENSNIRVDNNFIANRDHQLVDITAPIITIVQLQYPKASEIQLKIQSEIMYNQRAFKMFQYALTTPPLIAKTITDPLFVFTEDYEEYISCIQFGPCCEAKFTTRVPQINLSFVKVLTINYKLLPQLLICPKILIIENYVDNGPLQVKADIIYLKNYSGMQVSNTTCKALFTEEAVFTEITALQQFKFSDFTFGQLLYAINTVIPINNEEELSDEPRESNIQLNSLGISNIKKDALSELINKQRQKRINNVQNETSTVNAVKSKLLSEKFTNKPHQSLFLGKSISKQITQNLMIKQLNHTQEVQKDKQEDMQIQELNHQPQSSKLIEQNLKQITQQTNVQNNKEQQNAKQEELQKEIPKSTNQMEQNNEQKQKIEKEEEINDKSVDIIQLNQQIQKQNTEETKPEILNLFDESNIIQRQEVQVASAQNSVKQNQIILTPVVIPIKPKQNNLIYQLQNKSQKQFEDFNIIPMKEETYEKPPNVKTAMDIMSQFSIVKKYCHYSPEPLTTDRNVSSPELITAVNQDIQLSPILTDKNEIHHQLVFEKEQVNEMQMLKEQENIQPTHESYQCEEQCRDNQDIKLSPFLTQENKVQQINNEEKSDQQAFEMKEDLTIQNPIEQVQQNEDDDLDLDYIRHQMSIMPKVNIEHIDFAQLNEEDIITQKDTELVQKSMQTTEKLSLKQSAQIQTDFERLTPINMETLFQNTSRKSNRNQLVQKLSKLTEPQKQKVNFQNGNANLKMKQEKDLIFNVKCKGSINMQDLTPVFIL</sequence>
<dbReference type="InterPro" id="IPR032675">
    <property type="entry name" value="LRR_dom_sf"/>
</dbReference>
<dbReference type="InterPro" id="IPR001611">
    <property type="entry name" value="Leu-rich_rpt"/>
</dbReference>
<protein>
    <submittedName>
        <fullName evidence="2">Obscurin-like isoform X4</fullName>
    </submittedName>
    <submittedName>
        <fullName evidence="3">Obscurin-like_isoform X4</fullName>
    </submittedName>
</protein>
<dbReference type="SUPFAM" id="SSF52047">
    <property type="entry name" value="RNI-like"/>
    <property type="match status" value="1"/>
</dbReference>
<name>A0AA86Q6F1_9EUKA</name>
<feature type="compositionally biased region" description="Low complexity" evidence="1">
    <location>
        <begin position="602"/>
        <end position="611"/>
    </location>
</feature>
<dbReference type="EMBL" id="CAXDID020000454">
    <property type="protein sequence ID" value="CAL6093147.1"/>
    <property type="molecule type" value="Genomic_DNA"/>
</dbReference>
<feature type="compositionally biased region" description="Basic and acidic residues" evidence="1">
    <location>
        <begin position="612"/>
        <end position="621"/>
    </location>
</feature>